<evidence type="ECO:0000256" key="9">
    <source>
        <dbReference type="RuleBase" id="RU365014"/>
    </source>
</evidence>
<protein>
    <recommendedName>
        <fullName evidence="9">2-oxoisovalerate dehydrogenase subunit alpha</fullName>
        <ecNumber evidence="9">1.2.4.4</ecNumber>
    </recommendedName>
    <alternativeName>
        <fullName evidence="9">Branched-chain alpha-keto acid dehydrogenase E1 component alpha chain</fullName>
    </alternativeName>
</protein>
<proteinExistence type="evidence at transcript level"/>
<keyword evidence="9" id="KW-0786">Thiamine pyrophosphate</keyword>
<dbReference type="SUPFAM" id="SSF52518">
    <property type="entry name" value="Thiamin diphosphate-binding fold (THDP-binding)"/>
    <property type="match status" value="1"/>
</dbReference>
<name>C1BZX0_CALCM</name>
<comment type="subcellular location">
    <subcellularLocation>
        <location evidence="2">Mitochondrion matrix</location>
    </subcellularLocation>
</comment>
<reference evidence="11" key="1">
    <citation type="submission" date="2009-03" db="EMBL/GenBank/DDBJ databases">
        <title>Caligus clemensi ESTs and full-length cDNAs.</title>
        <authorList>
            <person name="Yasuike M."/>
            <person name="von Schalburg K."/>
            <person name="Cooper G."/>
            <person name="Leong J."/>
            <person name="Jones S.R.M."/>
            <person name="Koop B.F."/>
        </authorList>
    </citation>
    <scope>NUCLEOTIDE SEQUENCE</scope>
    <source>
        <tissue evidence="11">Whole</tissue>
    </source>
</reference>
<dbReference type="GO" id="GO:0046872">
    <property type="term" value="F:metal ion binding"/>
    <property type="evidence" value="ECO:0007669"/>
    <property type="project" value="UniProtKB-KW"/>
</dbReference>
<keyword evidence="6" id="KW-0630">Potassium</keyword>
<evidence type="ECO:0000256" key="1">
    <source>
        <dbReference type="ARBA" id="ARBA00001964"/>
    </source>
</evidence>
<accession>C1BZX0</accession>
<dbReference type="CDD" id="cd02000">
    <property type="entry name" value="TPP_E1_PDC_ADC_BCADC"/>
    <property type="match status" value="1"/>
</dbReference>
<comment type="function">
    <text evidence="9">The branched-chain alpha-keto dehydrogenase complex catalyzes the overall conversion of alpha-keto acids to acyl-CoA and CO(2). It contains multiple copies of three enzymatic components: branched-chain alpha-keto acid decarboxylase (E1), lipoamide acyltransferase (E2) and lipoamide dehydrogenase (E3).</text>
</comment>
<keyword evidence="8" id="KW-0496">Mitochondrion</keyword>
<keyword evidence="4" id="KW-0479">Metal-binding</keyword>
<evidence type="ECO:0000313" key="11">
    <source>
        <dbReference type="EMBL" id="ACO14573.1"/>
    </source>
</evidence>
<evidence type="ECO:0000256" key="5">
    <source>
        <dbReference type="ARBA" id="ARBA00022946"/>
    </source>
</evidence>
<dbReference type="InterPro" id="IPR050771">
    <property type="entry name" value="Alpha-ketoacid_DH_E1_comp"/>
</dbReference>
<evidence type="ECO:0000256" key="2">
    <source>
        <dbReference type="ARBA" id="ARBA00004305"/>
    </source>
</evidence>
<dbReference type="FunFam" id="3.40.50.970:FF:000015">
    <property type="entry name" value="2-oxoisovalerate dehydrogenase subunit alpha"/>
    <property type="match status" value="1"/>
</dbReference>
<dbReference type="PANTHER" id="PTHR43380">
    <property type="entry name" value="2-OXOISOVALERATE DEHYDROGENASE SUBUNIT ALPHA, MITOCHONDRIAL"/>
    <property type="match status" value="1"/>
</dbReference>
<comment type="catalytic activity">
    <reaction evidence="9">
        <text>N(6)-[(R)-lipoyl]-L-lysyl-[protein] + 3-methyl-2-oxobutanoate + H(+) = N(6)-[(R)-S(8)-2-methylpropanoyldihydrolipoyl]-L-lysyl-[protein] + CO2</text>
        <dbReference type="Rhea" id="RHEA:13457"/>
        <dbReference type="Rhea" id="RHEA-COMP:10474"/>
        <dbReference type="Rhea" id="RHEA-COMP:10497"/>
        <dbReference type="ChEBI" id="CHEBI:11851"/>
        <dbReference type="ChEBI" id="CHEBI:15378"/>
        <dbReference type="ChEBI" id="CHEBI:16526"/>
        <dbReference type="ChEBI" id="CHEBI:83099"/>
        <dbReference type="ChEBI" id="CHEBI:83142"/>
        <dbReference type="EC" id="1.2.4.4"/>
    </reaction>
</comment>
<evidence type="ECO:0000256" key="7">
    <source>
        <dbReference type="ARBA" id="ARBA00023002"/>
    </source>
</evidence>
<evidence type="ECO:0000256" key="3">
    <source>
        <dbReference type="ARBA" id="ARBA00008646"/>
    </source>
</evidence>
<dbReference type="PANTHER" id="PTHR43380:SF1">
    <property type="entry name" value="2-OXOISOVALERATE DEHYDROGENASE SUBUNIT ALPHA, MITOCHONDRIAL"/>
    <property type="match status" value="1"/>
</dbReference>
<comment type="cofactor">
    <cofactor evidence="1 9">
        <name>thiamine diphosphate</name>
        <dbReference type="ChEBI" id="CHEBI:58937"/>
    </cofactor>
</comment>
<dbReference type="EMBL" id="BT080149">
    <property type="protein sequence ID" value="ACO14573.1"/>
    <property type="molecule type" value="mRNA"/>
</dbReference>
<dbReference type="GO" id="GO:0005759">
    <property type="term" value="C:mitochondrial matrix"/>
    <property type="evidence" value="ECO:0007669"/>
    <property type="project" value="UniProtKB-SubCell"/>
</dbReference>
<keyword evidence="7 9" id="KW-0560">Oxidoreductase</keyword>
<evidence type="ECO:0000256" key="6">
    <source>
        <dbReference type="ARBA" id="ARBA00022958"/>
    </source>
</evidence>
<sequence length="431" mass="48969">MALRVALRNALHRSRIPTLASSSSLRLIHEDTKDRSENFPSHKMAEFTESLDFVAHDAYDGIPIYRVCDRKGKVISPGGEPALDQEELIRMYKSMTLLNTMDKILYESRRQGRISFYMTNYGEEATHVGSAAAMDSRDIVYGQYRETGVLIHRGMTLENIMNQCYSNRLDQGKGKQMPVHYGSKDLNFVTISSPLATQMPQAAGTAYAFKRAQNGLAVICYFGEGAASEGDAHAAFNFAATLECPIIFFCRNNGYAISTPVEEQFKGDGVAVRGPAYGMSTIRVDGNDLFAVYNATKEARSIAVRYNRPVLIEAMTYRIGHHSTSDDSSAYRSVDEVRYWDVKDHPITRFSLYLKDKGLWNDDMEKEWRKDARKQVLEAFAKAEKELKPAIKEMFSDVYDEIPQHLQSQMKEMESHIELYKEHYPLKNYAK</sequence>
<dbReference type="GO" id="GO:0003863">
    <property type="term" value="F:branched-chain 2-oxo acid dehydrogenase activity"/>
    <property type="evidence" value="ECO:0007669"/>
    <property type="project" value="UniProtKB-EC"/>
</dbReference>
<dbReference type="GO" id="GO:0009083">
    <property type="term" value="P:branched-chain amino acid catabolic process"/>
    <property type="evidence" value="ECO:0007669"/>
    <property type="project" value="TreeGrafter"/>
</dbReference>
<evidence type="ECO:0000256" key="4">
    <source>
        <dbReference type="ARBA" id="ARBA00022723"/>
    </source>
</evidence>
<dbReference type="InterPro" id="IPR029061">
    <property type="entry name" value="THDP-binding"/>
</dbReference>
<dbReference type="Gene3D" id="3.40.50.970">
    <property type="match status" value="1"/>
</dbReference>
<organism evidence="11">
    <name type="scientific">Caligus clemensi</name>
    <name type="common">Sea louse</name>
    <dbReference type="NCBI Taxonomy" id="344056"/>
    <lineage>
        <taxon>Eukaryota</taxon>
        <taxon>Metazoa</taxon>
        <taxon>Ecdysozoa</taxon>
        <taxon>Arthropoda</taxon>
        <taxon>Crustacea</taxon>
        <taxon>Multicrustacea</taxon>
        <taxon>Hexanauplia</taxon>
        <taxon>Copepoda</taxon>
        <taxon>Siphonostomatoida</taxon>
        <taxon>Caligidae</taxon>
        <taxon>Caligus</taxon>
    </lineage>
</organism>
<keyword evidence="5" id="KW-0809">Transit peptide</keyword>
<dbReference type="EC" id="1.2.4.4" evidence="9"/>
<feature type="domain" description="Dehydrogenase E1 component" evidence="10">
    <location>
        <begin position="92"/>
        <end position="391"/>
    </location>
</feature>
<dbReference type="AlphaFoldDB" id="C1BZX0"/>
<evidence type="ECO:0000256" key="8">
    <source>
        <dbReference type="ARBA" id="ARBA00023128"/>
    </source>
</evidence>
<dbReference type="Pfam" id="PF00676">
    <property type="entry name" value="E1_dh"/>
    <property type="match status" value="1"/>
</dbReference>
<dbReference type="InterPro" id="IPR001017">
    <property type="entry name" value="DH_E1"/>
</dbReference>
<evidence type="ECO:0000259" key="10">
    <source>
        <dbReference type="Pfam" id="PF00676"/>
    </source>
</evidence>
<comment type="similarity">
    <text evidence="3 9">Belongs to the BCKDHA family.</text>
</comment>
<gene>
    <name evidence="11" type="primary">ODBA</name>
</gene>